<reference evidence="1 2" key="1">
    <citation type="journal article" date="2011" name="Proc. Natl. Acad. Sci. U.S.A.">
        <title>Evolutionary erosion of yeast sex chromosomes by mating-type switching accidents.</title>
        <authorList>
            <person name="Gordon J.L."/>
            <person name="Armisen D."/>
            <person name="Proux-Wera E."/>
            <person name="Oheigeartaigh S.S."/>
            <person name="Byrne K.P."/>
            <person name="Wolfe K.H."/>
        </authorList>
    </citation>
    <scope>NUCLEOTIDE SEQUENCE [LARGE SCALE GENOMIC DNA]</scope>
    <source>
        <strain evidence="2">ATCC 34711 / CBS 6284 / DSM 70876 / NBRC 10599 / NRRL Y-10934 / UCD 77-7</strain>
    </source>
</reference>
<dbReference type="OMA" id="NDECGIA"/>
<organism evidence="1 2">
    <name type="scientific">Henningerozyma blattae (strain ATCC 34711 / CBS 6284 / DSM 70876 / NBRC 10599 / NRRL Y-10934 / UCD 77-7)</name>
    <name type="common">Yeast</name>
    <name type="synonym">Tetrapisispora blattae</name>
    <dbReference type="NCBI Taxonomy" id="1071380"/>
    <lineage>
        <taxon>Eukaryota</taxon>
        <taxon>Fungi</taxon>
        <taxon>Dikarya</taxon>
        <taxon>Ascomycota</taxon>
        <taxon>Saccharomycotina</taxon>
        <taxon>Saccharomycetes</taxon>
        <taxon>Saccharomycetales</taxon>
        <taxon>Saccharomycetaceae</taxon>
        <taxon>Henningerozyma</taxon>
    </lineage>
</organism>
<dbReference type="KEGG" id="tbl:TBLA_0C05330"/>
<protein>
    <submittedName>
        <fullName evidence="1">Uncharacterized protein</fullName>
    </submittedName>
</protein>
<dbReference type="OrthoDB" id="4031940at2759"/>
<dbReference type="EMBL" id="HE806318">
    <property type="protein sequence ID" value="CCH60330.1"/>
    <property type="molecule type" value="Genomic_DNA"/>
</dbReference>
<gene>
    <name evidence="1" type="primary">TBLA0C05330</name>
    <name evidence="1" type="ORF">TBLA_0C05330</name>
</gene>
<dbReference type="Proteomes" id="UP000002866">
    <property type="component" value="Chromosome 3"/>
</dbReference>
<dbReference type="AlphaFoldDB" id="I2H1S8"/>
<dbReference type="GO" id="GO:0070481">
    <property type="term" value="P:nuclear-transcribed mRNA catabolic process, non-stop decay"/>
    <property type="evidence" value="ECO:0007669"/>
    <property type="project" value="EnsemblFungi"/>
</dbReference>
<name>I2H1S8_HENB6</name>
<dbReference type="STRING" id="1071380.I2H1S8"/>
<accession>I2H1S8</accession>
<keyword evidence="2" id="KW-1185">Reference proteome</keyword>
<dbReference type="GO" id="GO:0000122">
    <property type="term" value="P:negative regulation of transcription by RNA polymerase II"/>
    <property type="evidence" value="ECO:0007669"/>
    <property type="project" value="EnsemblFungi"/>
</dbReference>
<dbReference type="InterPro" id="IPR035278">
    <property type="entry name" value="DUF5355"/>
</dbReference>
<dbReference type="HOGENOM" id="CLU_054583_0_0_1"/>
<dbReference type="RefSeq" id="XP_004179849.1">
    <property type="nucleotide sequence ID" value="XM_004179801.1"/>
</dbReference>
<proteinExistence type="predicted"/>
<dbReference type="Pfam" id="PF17306">
    <property type="entry name" value="DUF5355"/>
    <property type="match status" value="1"/>
</dbReference>
<sequence>MLNKIQSSKKNADCSLSLSKLPIPFTNNKICNEGWPPYLLTSRNECIINMRSLKGEIDYLSLIDSWLQYTSNLLREIHANNFAKLIIQNYSYDLEIAIINCAYFYQQHSLNILERAYISEQKDILWSTSGKYLKRGLGLLGYYLENYDILALSTTSFQLCTDLASQFKLVQQIGVLVLSLSKLRSNMYKESKDAVLDIQSQDISTLATNSLLYGKIAIGCKDTALKCSSDNQVINATLIDYLEALSYILISLEEYRKDETGNSIGLLNLAINHLKKINPNLLLDNSILKTTKKRDKFKSIIQTKIPSKNTILPKKNNGGGLLPVLKETLDDLILPLVILLKYRYQTTNNKLTFKEIENDSIKLQALLPRGISPDLQGSKWSLDSGVFKEITIDSEKRQKVDYF</sequence>
<evidence type="ECO:0000313" key="2">
    <source>
        <dbReference type="Proteomes" id="UP000002866"/>
    </source>
</evidence>
<dbReference type="InParanoid" id="I2H1S8"/>
<dbReference type="FunCoup" id="I2H1S8">
    <property type="interactions" value="31"/>
</dbReference>
<dbReference type="eggNOG" id="ENOG502RY3I">
    <property type="taxonomic scope" value="Eukaryota"/>
</dbReference>
<evidence type="ECO:0000313" key="1">
    <source>
        <dbReference type="EMBL" id="CCH60330.1"/>
    </source>
</evidence>
<dbReference type="GeneID" id="14495310"/>